<dbReference type="Proteomes" id="UP001152531">
    <property type="component" value="Unassembled WGS sequence"/>
</dbReference>
<reference evidence="1" key="1">
    <citation type="submission" date="2022-06" db="EMBL/GenBank/DDBJ databases">
        <authorList>
            <person name="Legras J.-L."/>
            <person name="Devillers H."/>
            <person name="Grondin C."/>
        </authorList>
    </citation>
    <scope>NUCLEOTIDE SEQUENCE</scope>
    <source>
        <strain evidence="1">CLIB 1444</strain>
    </source>
</reference>
<protein>
    <submittedName>
        <fullName evidence="1">Ribosome biogenesis protein Ssf2p</fullName>
    </submittedName>
</protein>
<comment type="caution">
    <text evidence="1">The sequence shown here is derived from an EMBL/GenBank/DDBJ whole genome shotgun (WGS) entry which is preliminary data.</text>
</comment>
<evidence type="ECO:0000313" key="1">
    <source>
        <dbReference type="EMBL" id="CAH6722203.1"/>
    </source>
</evidence>
<gene>
    <name evidence="1" type="ORF">CLIB1444_08S04192</name>
</gene>
<evidence type="ECO:0000313" key="2">
    <source>
        <dbReference type="Proteomes" id="UP001152531"/>
    </source>
</evidence>
<accession>A0ACA9YAW9</accession>
<dbReference type="EMBL" id="CALSDN010000008">
    <property type="protein sequence ID" value="CAH6722203.1"/>
    <property type="molecule type" value="Genomic_DNA"/>
</dbReference>
<sequence>MKKRTKTRTHKKISEEEEASIPKSMVIHLGASLANHSLSQLVKDFRLVMSPYTAINLRERKNNKLKDFIVMAGPLGVTNLFVFNQSENGNLSLRLGKMPRGPMFQFKIDQYSLMKDVAKVLKRAKSISKDGIEYMHPPLLVMNGFSTKGAPHEKLLLTIFQNLFPPIQPQFTKLGSIKRVLMINYKDGKIEIRHYSIDTKTIDNSRNIKKLIQSHQLNKNLPKLGKSEDIADLVLDPYNVGLTSDSEVEDDAVFDQPTNVVKKKVVEAEEGEEKEGKETRKKAIKLTELGPRINMTLMKIEEGLTASKTIYHSTVTKSKKEQEQLEAKAQEKRQLREERRKRQAENVEKKKKKKVKIQGHEDDEEEDEEENSEINPDDHENDSDLFSDIEK</sequence>
<organism evidence="1 2">
    <name type="scientific">[Candida] jaroonii</name>
    <dbReference type="NCBI Taxonomy" id="467808"/>
    <lineage>
        <taxon>Eukaryota</taxon>
        <taxon>Fungi</taxon>
        <taxon>Dikarya</taxon>
        <taxon>Ascomycota</taxon>
        <taxon>Saccharomycotina</taxon>
        <taxon>Pichiomycetes</taxon>
        <taxon>Debaryomycetaceae</taxon>
        <taxon>Yamadazyma</taxon>
    </lineage>
</organism>
<name>A0ACA9YAW9_9ASCO</name>
<proteinExistence type="predicted"/>
<keyword evidence="2" id="KW-1185">Reference proteome</keyword>